<reference evidence="7 8" key="1">
    <citation type="submission" date="2016-10" db="EMBL/GenBank/DDBJ databases">
        <title>Draft genome sequence of Coniochaeta ligniaria NRRL30616, a lignocellulolytic fungus for bioabatement of inhibitors in plant biomass hydrolysates.</title>
        <authorList>
            <consortium name="DOE Joint Genome Institute"/>
            <person name="Jimenez D.J."/>
            <person name="Hector R.E."/>
            <person name="Riley R."/>
            <person name="Sun H."/>
            <person name="Grigoriev I.V."/>
            <person name="Van Elsas J.D."/>
            <person name="Nichols N.N."/>
        </authorList>
    </citation>
    <scope>NUCLEOTIDE SEQUENCE [LARGE SCALE GENOMIC DNA]</scope>
    <source>
        <strain evidence="7 8">NRRL 30616</strain>
    </source>
</reference>
<evidence type="ECO:0000256" key="4">
    <source>
        <dbReference type="ARBA" id="ARBA00022989"/>
    </source>
</evidence>
<feature type="region of interest" description="Disordered" evidence="6">
    <location>
        <begin position="39"/>
        <end position="58"/>
    </location>
</feature>
<dbReference type="AlphaFoldDB" id="A0A1J7IV15"/>
<accession>A0A1J7IV15</accession>
<evidence type="ECO:0000313" key="8">
    <source>
        <dbReference type="Proteomes" id="UP000182658"/>
    </source>
</evidence>
<evidence type="ECO:0000256" key="2">
    <source>
        <dbReference type="ARBA" id="ARBA00007262"/>
    </source>
</evidence>
<dbReference type="InParanoid" id="A0A1J7IV15"/>
<keyword evidence="8" id="KW-1185">Reference proteome</keyword>
<dbReference type="Pfam" id="PF06140">
    <property type="entry name" value="Ifi-6-16"/>
    <property type="match status" value="1"/>
</dbReference>
<evidence type="ECO:0000256" key="6">
    <source>
        <dbReference type="SAM" id="MobiDB-lite"/>
    </source>
</evidence>
<dbReference type="PANTHER" id="PTHR16932:SF18">
    <property type="entry name" value="INTERFERON, ALPHA-INDUCIBLE PROTEIN 27-LIKE 2"/>
    <property type="match status" value="1"/>
</dbReference>
<gene>
    <name evidence="7" type="ORF">CONLIGDRAFT_680044</name>
</gene>
<dbReference type="Gene3D" id="6.10.110.10">
    <property type="match status" value="1"/>
</dbReference>
<keyword evidence="5" id="KW-0472">Membrane</keyword>
<sequence>MNPLALVNKFRAQPSVGCLTSGARGGLSLKPQQQVKFHTTPASAMPAASNPPTPPKDQKLQLDMQGRMASAAAMAKTCAVDHPYLASGVVVVVGMVAMPGVVTAPVLGLLGFGSGGVAAGSIAASAQAGIGNVVAPSAFATLQSAGAGGAGIVVVNTVVQGAGVLVGGVTAAAQALSGRVKHTSDHGSDVTRGGLKAKL</sequence>
<dbReference type="Proteomes" id="UP000182658">
    <property type="component" value="Unassembled WGS sequence"/>
</dbReference>
<proteinExistence type="inferred from homology"/>
<dbReference type="STRING" id="1408157.A0A1J7IV15"/>
<evidence type="ECO:0000256" key="5">
    <source>
        <dbReference type="ARBA" id="ARBA00023136"/>
    </source>
</evidence>
<dbReference type="GO" id="GO:0016020">
    <property type="term" value="C:membrane"/>
    <property type="evidence" value="ECO:0007669"/>
    <property type="project" value="UniProtKB-SubCell"/>
</dbReference>
<protein>
    <submittedName>
        <fullName evidence="7">Uncharacterized protein</fullName>
    </submittedName>
</protein>
<evidence type="ECO:0000256" key="3">
    <source>
        <dbReference type="ARBA" id="ARBA00022692"/>
    </source>
</evidence>
<keyword evidence="4" id="KW-1133">Transmembrane helix</keyword>
<dbReference type="InterPro" id="IPR038213">
    <property type="entry name" value="IFI6/IFI27-like_sf"/>
</dbReference>
<comment type="similarity">
    <text evidence="2">Belongs to the IFI6/IFI27 family.</text>
</comment>
<name>A0A1J7IV15_9PEZI</name>
<evidence type="ECO:0000256" key="1">
    <source>
        <dbReference type="ARBA" id="ARBA00004141"/>
    </source>
</evidence>
<keyword evidence="3" id="KW-0812">Transmembrane</keyword>
<organism evidence="7 8">
    <name type="scientific">Coniochaeta ligniaria NRRL 30616</name>
    <dbReference type="NCBI Taxonomy" id="1408157"/>
    <lineage>
        <taxon>Eukaryota</taxon>
        <taxon>Fungi</taxon>
        <taxon>Dikarya</taxon>
        <taxon>Ascomycota</taxon>
        <taxon>Pezizomycotina</taxon>
        <taxon>Sordariomycetes</taxon>
        <taxon>Sordariomycetidae</taxon>
        <taxon>Coniochaetales</taxon>
        <taxon>Coniochaetaceae</taxon>
        <taxon>Coniochaeta</taxon>
    </lineage>
</organism>
<evidence type="ECO:0000313" key="7">
    <source>
        <dbReference type="EMBL" id="OIW31334.1"/>
    </source>
</evidence>
<comment type="subcellular location">
    <subcellularLocation>
        <location evidence="1">Membrane</location>
        <topology evidence="1">Multi-pass membrane protein</topology>
    </subcellularLocation>
</comment>
<dbReference type="PANTHER" id="PTHR16932">
    <property type="entry name" value="INTERFERON ALPHA-INDUCIBLE PROTEIN 27"/>
    <property type="match status" value="1"/>
</dbReference>
<dbReference type="InterPro" id="IPR009311">
    <property type="entry name" value="IFI6/IFI27-like"/>
</dbReference>
<dbReference type="EMBL" id="KV875096">
    <property type="protein sequence ID" value="OIW31334.1"/>
    <property type="molecule type" value="Genomic_DNA"/>
</dbReference>
<feature type="compositionally biased region" description="Low complexity" evidence="6">
    <location>
        <begin position="39"/>
        <end position="48"/>
    </location>
</feature>